<keyword evidence="3" id="KW-1185">Reference proteome</keyword>
<evidence type="ECO:0000313" key="3">
    <source>
        <dbReference type="Proteomes" id="UP000199615"/>
    </source>
</evidence>
<feature type="region of interest" description="Disordered" evidence="1">
    <location>
        <begin position="1"/>
        <end position="39"/>
    </location>
</feature>
<reference evidence="3" key="1">
    <citation type="submission" date="2016-10" db="EMBL/GenBank/DDBJ databases">
        <authorList>
            <person name="Varghese N."/>
            <person name="Submissions S."/>
        </authorList>
    </citation>
    <scope>NUCLEOTIDE SEQUENCE [LARGE SCALE GENOMIC DNA]</scope>
    <source>
        <strain evidence="3">DSM 123</strain>
    </source>
</reference>
<feature type="non-terminal residue" evidence="2">
    <location>
        <position position="39"/>
    </location>
</feature>
<gene>
    <name evidence="2" type="ORF">SAMN05444123_105382</name>
</gene>
<evidence type="ECO:0000256" key="1">
    <source>
        <dbReference type="SAM" id="MobiDB-lite"/>
    </source>
</evidence>
<proteinExistence type="predicted"/>
<organism evidence="2 3">
    <name type="scientific">Rhodopseudomonas pseudopalustris</name>
    <dbReference type="NCBI Taxonomy" id="1513892"/>
    <lineage>
        <taxon>Bacteria</taxon>
        <taxon>Pseudomonadati</taxon>
        <taxon>Pseudomonadota</taxon>
        <taxon>Alphaproteobacteria</taxon>
        <taxon>Hyphomicrobiales</taxon>
        <taxon>Nitrobacteraceae</taxon>
        <taxon>Rhodopseudomonas</taxon>
    </lineage>
</organism>
<dbReference type="EMBL" id="FODT01000005">
    <property type="protein sequence ID" value="SEO89287.1"/>
    <property type="molecule type" value="Genomic_DNA"/>
</dbReference>
<name>A0A1H8TED5_9BRAD</name>
<sequence length="39" mass="3883">MTSRPDEGGVSRSSRSAGREAMDAAASGADVKAGRVSSD</sequence>
<dbReference type="AlphaFoldDB" id="A0A1H8TED5"/>
<protein>
    <submittedName>
        <fullName evidence="2">Uncharacterized protein</fullName>
    </submittedName>
</protein>
<dbReference type="Proteomes" id="UP000199615">
    <property type="component" value="Unassembled WGS sequence"/>
</dbReference>
<accession>A0A1H8TED5</accession>
<evidence type="ECO:0000313" key="2">
    <source>
        <dbReference type="EMBL" id="SEO89287.1"/>
    </source>
</evidence>